<sequence>MQEPGMIVPTRIGVPGDGLEMVADAYGDPAAPPVCFFHGGGQSRRSWAGSAKRVARAGYYGLTFDLRGHGESGWAADGDYLLEAYGRDVESIIQAFDRPIALVGASRGGQSALVGGSRHADLVRLIMLADVAPYMVDDGVDDIRDFFRASDSGFASLEEAADALQAHLGQPRLPDVSGLAKSMRKTDGRLFWHWDPRTTAPEFLHPPSEGEALIAAARRAQSPLVLVKAELSEIVSDESVRQFRSLAPQLEVEIAHGVGHMFTGDRNDAFADRLLHHLALHLPL</sequence>
<accession>A0A249MX61</accession>
<name>A0A249MX61_SPHXE</name>
<dbReference type="PANTHER" id="PTHR43194:SF2">
    <property type="entry name" value="PEROXISOMAL MEMBRANE PROTEIN LPX1"/>
    <property type="match status" value="1"/>
</dbReference>
<dbReference type="InterPro" id="IPR029058">
    <property type="entry name" value="AB_hydrolase_fold"/>
</dbReference>
<evidence type="ECO:0000313" key="2">
    <source>
        <dbReference type="EMBL" id="ASY45963.1"/>
    </source>
</evidence>
<dbReference type="EMBL" id="CP022746">
    <property type="protein sequence ID" value="ASY45963.1"/>
    <property type="molecule type" value="Genomic_DNA"/>
</dbReference>
<protein>
    <submittedName>
        <fullName evidence="2">Alpha/beta hydrolase</fullName>
    </submittedName>
</protein>
<proteinExistence type="predicted"/>
<dbReference type="InterPro" id="IPR050228">
    <property type="entry name" value="Carboxylesterase_BioH"/>
</dbReference>
<organism evidence="2 3">
    <name type="scientific">Sphingobium xenophagum</name>
    <dbReference type="NCBI Taxonomy" id="121428"/>
    <lineage>
        <taxon>Bacteria</taxon>
        <taxon>Pseudomonadati</taxon>
        <taxon>Pseudomonadota</taxon>
        <taxon>Alphaproteobacteria</taxon>
        <taxon>Sphingomonadales</taxon>
        <taxon>Sphingomonadaceae</taxon>
        <taxon>Sphingobium</taxon>
    </lineage>
</organism>
<dbReference type="Gene3D" id="3.40.50.1820">
    <property type="entry name" value="alpha/beta hydrolase"/>
    <property type="match status" value="1"/>
</dbReference>
<feature type="domain" description="AB hydrolase-1" evidence="1">
    <location>
        <begin position="36"/>
        <end position="272"/>
    </location>
</feature>
<dbReference type="GO" id="GO:0016787">
    <property type="term" value="F:hydrolase activity"/>
    <property type="evidence" value="ECO:0007669"/>
    <property type="project" value="UniProtKB-KW"/>
</dbReference>
<dbReference type="KEGG" id="shyd:CJD35_15620"/>
<gene>
    <name evidence="2" type="ORF">CJD35_15620</name>
</gene>
<evidence type="ECO:0000313" key="3">
    <source>
        <dbReference type="Proteomes" id="UP000217141"/>
    </source>
</evidence>
<dbReference type="Proteomes" id="UP000217141">
    <property type="component" value="Chromosome II"/>
</dbReference>
<dbReference type="InterPro" id="IPR000073">
    <property type="entry name" value="AB_hydrolase_1"/>
</dbReference>
<dbReference type="PANTHER" id="PTHR43194">
    <property type="entry name" value="HYDROLASE ALPHA/BETA FOLD FAMILY"/>
    <property type="match status" value="1"/>
</dbReference>
<evidence type="ECO:0000259" key="1">
    <source>
        <dbReference type="Pfam" id="PF12697"/>
    </source>
</evidence>
<dbReference type="SUPFAM" id="SSF53474">
    <property type="entry name" value="alpha/beta-Hydrolases"/>
    <property type="match status" value="1"/>
</dbReference>
<dbReference type="AlphaFoldDB" id="A0A249MX61"/>
<reference evidence="2 3" key="1">
    <citation type="submission" date="2017-08" db="EMBL/GenBank/DDBJ databases">
        <title>Whole Genome Sequence of Sphingobium hydrophobicum C1: Insights into Adaption to the Electronic-waste Contaminated Sediment.</title>
        <authorList>
            <person name="Song D."/>
            <person name="Chen X."/>
            <person name="Xu M."/>
        </authorList>
    </citation>
    <scope>NUCLEOTIDE SEQUENCE [LARGE SCALE GENOMIC DNA]</scope>
    <source>
        <strain evidence="2 3">C1</strain>
    </source>
</reference>
<dbReference type="Pfam" id="PF12697">
    <property type="entry name" value="Abhydrolase_6"/>
    <property type="match status" value="1"/>
</dbReference>
<keyword evidence="2" id="KW-0378">Hydrolase</keyword>